<dbReference type="SUPFAM" id="SSF102114">
    <property type="entry name" value="Radical SAM enzymes"/>
    <property type="match status" value="1"/>
</dbReference>
<dbReference type="GO" id="GO:0031419">
    <property type="term" value="F:cobalamin binding"/>
    <property type="evidence" value="ECO:0007669"/>
    <property type="project" value="InterPro"/>
</dbReference>
<dbReference type="AlphaFoldDB" id="A0A7V2ZME5"/>
<keyword evidence="6" id="KW-0408">Iron</keyword>
<reference evidence="10" key="1">
    <citation type="journal article" date="2020" name="mSystems">
        <title>Genome- and Community-Level Interaction Insights into Carbon Utilization and Element Cycling Functions of Hydrothermarchaeota in Hydrothermal Sediment.</title>
        <authorList>
            <person name="Zhou Z."/>
            <person name="Liu Y."/>
            <person name="Xu W."/>
            <person name="Pan J."/>
            <person name="Luo Z.H."/>
            <person name="Li M."/>
        </authorList>
    </citation>
    <scope>NUCLEOTIDE SEQUENCE [LARGE SCALE GENOMIC DNA]</scope>
    <source>
        <strain evidence="10">SpSt-479</strain>
    </source>
</reference>
<keyword evidence="3" id="KW-0808">Transferase</keyword>
<keyword evidence="4" id="KW-0949">S-adenosyl-L-methionine</keyword>
<keyword evidence="7" id="KW-0411">Iron-sulfur</keyword>
<dbReference type="InterPro" id="IPR023404">
    <property type="entry name" value="rSAM_horseshoe"/>
</dbReference>
<dbReference type="InterPro" id="IPR006158">
    <property type="entry name" value="Cobalamin-bd"/>
</dbReference>
<evidence type="ECO:0000256" key="5">
    <source>
        <dbReference type="ARBA" id="ARBA00022723"/>
    </source>
</evidence>
<dbReference type="PANTHER" id="PTHR43409">
    <property type="entry name" value="ANAEROBIC MAGNESIUM-PROTOPORPHYRIN IX MONOMETHYL ESTER CYCLASE-RELATED"/>
    <property type="match status" value="1"/>
</dbReference>
<organism evidence="10">
    <name type="scientific">Ignavibacterium album</name>
    <dbReference type="NCBI Taxonomy" id="591197"/>
    <lineage>
        <taxon>Bacteria</taxon>
        <taxon>Pseudomonadati</taxon>
        <taxon>Ignavibacteriota</taxon>
        <taxon>Ignavibacteria</taxon>
        <taxon>Ignavibacteriales</taxon>
        <taxon>Ignavibacteriaceae</taxon>
        <taxon>Ignavibacterium</taxon>
    </lineage>
</organism>
<dbReference type="SMART" id="SM00729">
    <property type="entry name" value="Elp3"/>
    <property type="match status" value="1"/>
</dbReference>
<dbReference type="Pfam" id="PF04055">
    <property type="entry name" value="Radical_SAM"/>
    <property type="match status" value="1"/>
</dbReference>
<gene>
    <name evidence="10" type="ORF">ENS31_13740</name>
</gene>
<dbReference type="GO" id="GO:0003824">
    <property type="term" value="F:catalytic activity"/>
    <property type="evidence" value="ECO:0007669"/>
    <property type="project" value="InterPro"/>
</dbReference>
<dbReference type="SFLD" id="SFLDG01082">
    <property type="entry name" value="B12-binding_domain_containing"/>
    <property type="match status" value="1"/>
</dbReference>
<dbReference type="InterPro" id="IPR051198">
    <property type="entry name" value="BchE-like"/>
</dbReference>
<dbReference type="SFLD" id="SFLDG01123">
    <property type="entry name" value="methyltransferase_(Class_B)"/>
    <property type="match status" value="1"/>
</dbReference>
<keyword evidence="2" id="KW-0489">Methyltransferase</keyword>
<evidence type="ECO:0000256" key="2">
    <source>
        <dbReference type="ARBA" id="ARBA00022603"/>
    </source>
</evidence>
<evidence type="ECO:0000256" key="3">
    <source>
        <dbReference type="ARBA" id="ARBA00022679"/>
    </source>
</evidence>
<dbReference type="InterPro" id="IPR007197">
    <property type="entry name" value="rSAM"/>
</dbReference>
<dbReference type="PROSITE" id="PS51332">
    <property type="entry name" value="B12_BINDING"/>
    <property type="match status" value="1"/>
</dbReference>
<name>A0A7V2ZME5_9BACT</name>
<dbReference type="InterPro" id="IPR006638">
    <property type="entry name" value="Elp3/MiaA/NifB-like_rSAM"/>
</dbReference>
<feature type="domain" description="B12-binding" evidence="8">
    <location>
        <begin position="4"/>
        <end position="138"/>
    </location>
</feature>
<dbReference type="InterPro" id="IPR034466">
    <property type="entry name" value="Methyltransferase_Class_B"/>
</dbReference>
<dbReference type="Gene3D" id="3.40.50.280">
    <property type="entry name" value="Cobalamin-binding domain"/>
    <property type="match status" value="1"/>
</dbReference>
<evidence type="ECO:0000256" key="6">
    <source>
        <dbReference type="ARBA" id="ARBA00023004"/>
    </source>
</evidence>
<evidence type="ECO:0000259" key="9">
    <source>
        <dbReference type="PROSITE" id="PS51918"/>
    </source>
</evidence>
<comment type="cofactor">
    <cofactor evidence="1">
        <name>[4Fe-4S] cluster</name>
        <dbReference type="ChEBI" id="CHEBI:49883"/>
    </cofactor>
</comment>
<dbReference type="Gene3D" id="3.80.30.20">
    <property type="entry name" value="tm_1862 like domain"/>
    <property type="match status" value="1"/>
</dbReference>
<dbReference type="GO" id="GO:0051539">
    <property type="term" value="F:4 iron, 4 sulfur cluster binding"/>
    <property type="evidence" value="ECO:0007669"/>
    <property type="project" value="UniProtKB-KW"/>
</dbReference>
<dbReference type="SFLD" id="SFLDS00029">
    <property type="entry name" value="Radical_SAM"/>
    <property type="match status" value="1"/>
</dbReference>
<evidence type="ECO:0000256" key="4">
    <source>
        <dbReference type="ARBA" id="ARBA00022691"/>
    </source>
</evidence>
<accession>A0A7V2ZME5</accession>
<dbReference type="PROSITE" id="PS51918">
    <property type="entry name" value="RADICAL_SAM"/>
    <property type="match status" value="1"/>
</dbReference>
<comment type="caution">
    <text evidence="10">The sequence shown here is derived from an EMBL/GenBank/DDBJ whole genome shotgun (WGS) entry which is preliminary data.</text>
</comment>
<dbReference type="InterPro" id="IPR058240">
    <property type="entry name" value="rSAM_sf"/>
</dbReference>
<dbReference type="GO" id="GO:0005829">
    <property type="term" value="C:cytosol"/>
    <property type="evidence" value="ECO:0007669"/>
    <property type="project" value="TreeGrafter"/>
</dbReference>
<keyword evidence="5" id="KW-0479">Metal-binding</keyword>
<dbReference type="GO" id="GO:0046872">
    <property type="term" value="F:metal ion binding"/>
    <property type="evidence" value="ECO:0007669"/>
    <property type="project" value="UniProtKB-KW"/>
</dbReference>
<dbReference type="PANTHER" id="PTHR43409:SF7">
    <property type="entry name" value="BLL1977 PROTEIN"/>
    <property type="match status" value="1"/>
</dbReference>
<evidence type="ECO:0000313" key="10">
    <source>
        <dbReference type="EMBL" id="HFI92575.1"/>
    </source>
</evidence>
<evidence type="ECO:0000256" key="1">
    <source>
        <dbReference type="ARBA" id="ARBA00001966"/>
    </source>
</evidence>
<proteinExistence type="predicted"/>
<sequence length="504" mass="59331">MKNKIILFNPKSARWKHRIPNSILQVGASIHNKFDYVIVDGNLEKDCWSTIISYLQTDEFKYFAVTVMPGMQLQQAIPLSKRVRELYPEIIIIWGGYFPSNQYKVCLESGFVDFIINGPGDEAFPQLIEALNNNDDYSTIQNLIFKKENEITKTSKAELFDQDKLPPLPYDYLNKFYPIERYLGKTFLGNRTAAYHSSVGCPFTCSFCAVVPIYEARWKGKSANNIFNDLMYLKEKFLIDAVEFHDNNFFVSEKRTVEFSELIKNKNISWWGEGRIDTIDKYKDESLRIMREAGCKMIFFGAETGNDEILRQMDKGGNQSRAQIIGFARRLRKFGIIPEYSFVLGLPAENEQRVFQQINDDINFIKEIKSVNPDTEIIIYVYSPVPTEGSKLYERVIKTGFKFPKKLEDWLNPEWENFDLRKNPLTPWLKPYMIDRIKNFETVINGYYPTVSDYKLTSFQRKVIKFFSSWRYKSGFYLFPYELKLLQRFWLKYRQPEIEGFYAE</sequence>
<dbReference type="EMBL" id="DSUJ01000011">
    <property type="protein sequence ID" value="HFI92575.1"/>
    <property type="molecule type" value="Genomic_DNA"/>
</dbReference>
<protein>
    <submittedName>
        <fullName evidence="10">B12-binding domain-containing radical SAM protein</fullName>
    </submittedName>
</protein>
<evidence type="ECO:0000259" key="8">
    <source>
        <dbReference type="PROSITE" id="PS51332"/>
    </source>
</evidence>
<evidence type="ECO:0000256" key="7">
    <source>
        <dbReference type="ARBA" id="ARBA00023014"/>
    </source>
</evidence>
<feature type="domain" description="Radical SAM core" evidence="9">
    <location>
        <begin position="187"/>
        <end position="414"/>
    </location>
</feature>